<keyword evidence="5" id="KW-1185">Reference proteome</keyword>
<comment type="similarity">
    <text evidence="1">Belongs to the metallo-dependent hydrolases superfamily. Hydantoinase/dihydropyrimidinase family.</text>
</comment>
<dbReference type="Pfam" id="PF01979">
    <property type="entry name" value="Amidohydro_1"/>
    <property type="match status" value="1"/>
</dbReference>
<dbReference type="Proteomes" id="UP000583049">
    <property type="component" value="Unassembled WGS sequence"/>
</dbReference>
<sequence>LAQQRLLIKGGKVVNDDCSVVADVYVEDGVVQQVGPNLNPESSTGLVVLDATNKLVMPGGIDTHTHMQFPFMGSRSKDDFYTGTKVGAHMHIFMSNNVVFKKLLAVFQVKEEMKTLVQKRGVNSFKMFMAYKDVYMVNDEELYATFSCCKELGAVAQVHAENGELIAQGAKKMLAMGITGPEGHELCRPEEVEAEATQRAITIANAVNCPLFVVHVMSKSAAKVISNARREGKVVYGEPIAASLGTDGTNYWNKDWAHAAAYVMGPPLRPDPSTPGFLMSLLANDDLSVTGTDNCTFDICQKALGKDDFTKIPNGVNGVEDRMSVIWEKGVYSGKMDENRFVAVTSTNAAKIFNLYPKKGRIAVGSDADIVIWDPKATRTISAKTHHQANNFNIFEGMVCHGVPVATVSRGKVVYEGGAFNVIAGEGKYVSRPPFPPYVYKRVRQREQV</sequence>
<dbReference type="GO" id="GO:0006208">
    <property type="term" value="P:pyrimidine nucleobase catabolic process"/>
    <property type="evidence" value="ECO:0007669"/>
    <property type="project" value="TreeGrafter"/>
</dbReference>
<organism evidence="4 5">
    <name type="scientific">Glareola pratincola</name>
    <name type="common">Collared pratincole</name>
    <name type="synonym">Hirundo pratincola</name>
    <dbReference type="NCBI Taxonomy" id="43316"/>
    <lineage>
        <taxon>Eukaryota</taxon>
        <taxon>Metazoa</taxon>
        <taxon>Chordata</taxon>
        <taxon>Craniata</taxon>
        <taxon>Vertebrata</taxon>
        <taxon>Euteleostomi</taxon>
        <taxon>Archelosauria</taxon>
        <taxon>Archosauria</taxon>
        <taxon>Dinosauria</taxon>
        <taxon>Saurischia</taxon>
        <taxon>Theropoda</taxon>
        <taxon>Coelurosauria</taxon>
        <taxon>Aves</taxon>
        <taxon>Neognathae</taxon>
        <taxon>Neoaves</taxon>
        <taxon>Charadriiformes</taxon>
        <taxon>Glareolidae</taxon>
        <taxon>Glareola</taxon>
    </lineage>
</organism>
<evidence type="ECO:0000259" key="3">
    <source>
        <dbReference type="Pfam" id="PF01979"/>
    </source>
</evidence>
<feature type="non-terminal residue" evidence="4">
    <location>
        <position position="449"/>
    </location>
</feature>
<gene>
    <name evidence="4" type="primary">Dpys</name>
    <name evidence="4" type="ORF">GLAPRA_R10483</name>
</gene>
<dbReference type="Gene3D" id="3.20.20.140">
    <property type="entry name" value="Metal-dependent hydrolases"/>
    <property type="match status" value="2"/>
</dbReference>
<comment type="PTM">
    <text evidence="2">Carbamylation allows a single lysine to coordinate two divalent metal cations.</text>
</comment>
<dbReference type="InterPro" id="IPR006680">
    <property type="entry name" value="Amidohydro-rel"/>
</dbReference>
<dbReference type="GO" id="GO:0004157">
    <property type="term" value="F:dihydropyrimidinase activity"/>
    <property type="evidence" value="ECO:0007669"/>
    <property type="project" value="TreeGrafter"/>
</dbReference>
<feature type="domain" description="Amidohydrolase-related" evidence="3">
    <location>
        <begin position="110"/>
        <end position="414"/>
    </location>
</feature>
<evidence type="ECO:0000256" key="2">
    <source>
        <dbReference type="PIRSR" id="PIRSR611778-50"/>
    </source>
</evidence>
<dbReference type="InterPro" id="IPR011059">
    <property type="entry name" value="Metal-dep_hydrolase_composite"/>
</dbReference>
<dbReference type="InterPro" id="IPR032466">
    <property type="entry name" value="Metal_Hydrolase"/>
</dbReference>
<dbReference type="PANTHER" id="PTHR11647">
    <property type="entry name" value="HYDRANTOINASE/DIHYDROPYRIMIDINASE FAMILY MEMBER"/>
    <property type="match status" value="1"/>
</dbReference>
<feature type="modified residue" description="N6-carboxylysine" evidence="2">
    <location>
        <position position="126"/>
    </location>
</feature>
<dbReference type="GO" id="GO:0005829">
    <property type="term" value="C:cytosol"/>
    <property type="evidence" value="ECO:0007669"/>
    <property type="project" value="TreeGrafter"/>
</dbReference>
<comment type="caution">
    <text evidence="4">The sequence shown here is derived from an EMBL/GenBank/DDBJ whole genome shotgun (WGS) entry which is preliminary data.</text>
</comment>
<dbReference type="SUPFAM" id="SSF51556">
    <property type="entry name" value="Metallo-dependent hydrolases"/>
    <property type="match status" value="1"/>
</dbReference>
<evidence type="ECO:0000313" key="5">
    <source>
        <dbReference type="Proteomes" id="UP000583049"/>
    </source>
</evidence>
<dbReference type="NCBIfam" id="TIGR02033">
    <property type="entry name" value="D-hydantoinase"/>
    <property type="match status" value="1"/>
</dbReference>
<evidence type="ECO:0000256" key="1">
    <source>
        <dbReference type="ARBA" id="ARBA00008829"/>
    </source>
</evidence>
<dbReference type="AlphaFoldDB" id="A0A7L4LSS7"/>
<feature type="non-terminal residue" evidence="4">
    <location>
        <position position="1"/>
    </location>
</feature>
<name>A0A7L4LSS7_GLAPT</name>
<dbReference type="InterPro" id="IPR011778">
    <property type="entry name" value="Hydantoinase/dihydroPyrase"/>
</dbReference>
<dbReference type="SUPFAM" id="SSF51338">
    <property type="entry name" value="Composite domain of metallo-dependent hydrolases"/>
    <property type="match status" value="2"/>
</dbReference>
<dbReference type="CDD" id="cd01314">
    <property type="entry name" value="D-HYD"/>
    <property type="match status" value="1"/>
</dbReference>
<dbReference type="InterPro" id="IPR050378">
    <property type="entry name" value="Metallo-dep_Hydrolases_sf"/>
</dbReference>
<dbReference type="FunFam" id="3.20.20.140:FF:000076">
    <property type="entry name" value="Dihydropyrimidinase like 2"/>
    <property type="match status" value="1"/>
</dbReference>
<protein>
    <submittedName>
        <fullName evidence="4">DPYS Dihydropyrimidinase</fullName>
    </submittedName>
</protein>
<proteinExistence type="inferred from homology"/>
<evidence type="ECO:0000313" key="4">
    <source>
        <dbReference type="EMBL" id="NXY67425.1"/>
    </source>
</evidence>
<dbReference type="PANTHER" id="PTHR11647:SF50">
    <property type="entry name" value="DIHYDROPYRIMIDINASE"/>
    <property type="match status" value="1"/>
</dbReference>
<dbReference type="EMBL" id="VWPO01000021">
    <property type="protein sequence ID" value="NXY67425.1"/>
    <property type="molecule type" value="Genomic_DNA"/>
</dbReference>
<reference evidence="4 5" key="1">
    <citation type="submission" date="2019-09" db="EMBL/GenBank/DDBJ databases">
        <title>Bird 10,000 Genomes (B10K) Project - Family phase.</title>
        <authorList>
            <person name="Zhang G."/>
        </authorList>
    </citation>
    <scope>NUCLEOTIDE SEQUENCE [LARGE SCALE GENOMIC DNA]</scope>
    <source>
        <strain evidence="4">B10K-CU-031-08</strain>
        <tissue evidence="4">Muscle</tissue>
    </source>
</reference>
<accession>A0A7L4LSS7</accession>